<evidence type="ECO:0000256" key="3">
    <source>
        <dbReference type="ARBA" id="ARBA00022630"/>
    </source>
</evidence>
<dbReference type="PANTHER" id="PTHR11985:SF15">
    <property type="entry name" value="GLYCEROL-3-PHOSPHATE DEHYDROGENASE, MITOCHONDRIAL"/>
    <property type="match status" value="1"/>
</dbReference>
<dbReference type="GO" id="GO:0004368">
    <property type="term" value="F:glycerol-3-phosphate dehydrogenase (quinone) activity"/>
    <property type="evidence" value="ECO:0007669"/>
    <property type="project" value="InterPro"/>
</dbReference>
<evidence type="ECO:0000313" key="8">
    <source>
        <dbReference type="Proteomes" id="UP000640333"/>
    </source>
</evidence>
<keyword evidence="8" id="KW-1185">Reference proteome</keyword>
<evidence type="ECO:0000256" key="1">
    <source>
        <dbReference type="ARBA" id="ARBA00001974"/>
    </source>
</evidence>
<dbReference type="PANTHER" id="PTHR11985">
    <property type="entry name" value="GLYCEROL-3-PHOSPHATE DEHYDROGENASE"/>
    <property type="match status" value="1"/>
</dbReference>
<comment type="caution">
    <text evidence="7">The sequence shown here is derived from an EMBL/GenBank/DDBJ whole genome shotgun (WGS) entry which is preliminary data.</text>
</comment>
<comment type="cofactor">
    <cofactor evidence="1">
        <name>FAD</name>
        <dbReference type="ChEBI" id="CHEBI:57692"/>
    </cofactor>
</comment>
<comment type="similarity">
    <text evidence="2">Belongs to the FAD-dependent glycerol-3-phosphate dehydrogenase family.</text>
</comment>
<keyword evidence="5" id="KW-0560">Oxidoreductase</keyword>
<evidence type="ECO:0000313" key="7">
    <source>
        <dbReference type="EMBL" id="MBE9396695.1"/>
    </source>
</evidence>
<dbReference type="PRINTS" id="PR01001">
    <property type="entry name" value="FADG3PDH"/>
</dbReference>
<keyword evidence="3" id="KW-0285">Flavoprotein</keyword>
<evidence type="ECO:0000256" key="4">
    <source>
        <dbReference type="ARBA" id="ARBA00022827"/>
    </source>
</evidence>
<gene>
    <name evidence="7" type="ORF">IOQ59_05400</name>
</gene>
<dbReference type="InterPro" id="IPR006076">
    <property type="entry name" value="FAD-dep_OxRdtase"/>
</dbReference>
<name>A0A8J7K5A6_9GAMM</name>
<protein>
    <submittedName>
        <fullName evidence="7">FAD-dependent oxidoreductase</fullName>
    </submittedName>
</protein>
<dbReference type="SUPFAM" id="SSF51905">
    <property type="entry name" value="FAD/NAD(P)-binding domain"/>
    <property type="match status" value="1"/>
</dbReference>
<accession>A0A8J7K5A6</accession>
<proteinExistence type="inferred from homology"/>
<keyword evidence="4" id="KW-0274">FAD</keyword>
<evidence type="ECO:0000256" key="5">
    <source>
        <dbReference type="ARBA" id="ARBA00023002"/>
    </source>
</evidence>
<reference evidence="7" key="1">
    <citation type="submission" date="2020-10" db="EMBL/GenBank/DDBJ databases">
        <title>Bacterium isolated from coastal waters sediment.</title>
        <authorList>
            <person name="Chen R.-J."/>
            <person name="Lu D.-C."/>
            <person name="Zhu K.-L."/>
            <person name="Du Z.-J."/>
        </authorList>
    </citation>
    <scope>NUCLEOTIDE SEQUENCE</scope>
    <source>
        <strain evidence="7">N1Y112</strain>
    </source>
</reference>
<dbReference type="Pfam" id="PF01266">
    <property type="entry name" value="DAO"/>
    <property type="match status" value="1"/>
</dbReference>
<dbReference type="Proteomes" id="UP000640333">
    <property type="component" value="Unassembled WGS sequence"/>
</dbReference>
<dbReference type="RefSeq" id="WP_193952249.1">
    <property type="nucleotide sequence ID" value="NZ_JADEYS010000004.1"/>
</dbReference>
<organism evidence="7 8">
    <name type="scientific">Pontibacterium sinense</name>
    <dbReference type="NCBI Taxonomy" id="2781979"/>
    <lineage>
        <taxon>Bacteria</taxon>
        <taxon>Pseudomonadati</taxon>
        <taxon>Pseudomonadota</taxon>
        <taxon>Gammaproteobacteria</taxon>
        <taxon>Oceanospirillales</taxon>
        <taxon>Oceanospirillaceae</taxon>
        <taxon>Pontibacterium</taxon>
    </lineage>
</organism>
<dbReference type="Gene3D" id="3.50.50.60">
    <property type="entry name" value="FAD/NAD(P)-binding domain"/>
    <property type="match status" value="1"/>
</dbReference>
<evidence type="ECO:0000259" key="6">
    <source>
        <dbReference type="Pfam" id="PF01266"/>
    </source>
</evidence>
<dbReference type="InterPro" id="IPR000447">
    <property type="entry name" value="G3P_DH_FAD-dep"/>
</dbReference>
<feature type="domain" description="FAD dependent oxidoreductase" evidence="6">
    <location>
        <begin position="5"/>
        <end position="352"/>
    </location>
</feature>
<dbReference type="EMBL" id="JADEYS010000004">
    <property type="protein sequence ID" value="MBE9396695.1"/>
    <property type="molecule type" value="Genomic_DNA"/>
</dbReference>
<dbReference type="GO" id="GO:0046168">
    <property type="term" value="P:glycerol-3-phosphate catabolic process"/>
    <property type="evidence" value="ECO:0007669"/>
    <property type="project" value="TreeGrafter"/>
</dbReference>
<dbReference type="Gene3D" id="3.30.9.10">
    <property type="entry name" value="D-Amino Acid Oxidase, subunit A, domain 2"/>
    <property type="match status" value="1"/>
</dbReference>
<evidence type="ECO:0000256" key="2">
    <source>
        <dbReference type="ARBA" id="ARBA00007330"/>
    </source>
</evidence>
<dbReference type="InterPro" id="IPR036188">
    <property type="entry name" value="FAD/NAD-bd_sf"/>
</dbReference>
<dbReference type="AlphaFoldDB" id="A0A8J7K5A6"/>
<sequence length="395" mass="43724">MADYDVAIIGGGIHGVGIAQAAAAAGYSVLCLEEKEWGGATSSRSSKLIHGGLRYLQTGQLNLVRRCLNERDRLLKLAPDLVKLRSFYIPVYDGGHYSATQIRWALRAYYLLTGLRETGLYSELPPARWSEIKGLQPDGLTHIFRYFDGQTDDQALTHAVGESAQRLGAALCCPARFDAATRSESGYEVTYYETVKKQRASCRVLVNAAGPWVNQVLNQIETPTTGWRPLTIDLVQGTHLVYPAGLSEQCLYVEAPSDGRAVFILPWQDKTLVGTTERLYQGDPDDVTPLQGEVEYLQQTLDTYLPGHQLRPEGSFCGLRVLPHSDRAAFFRSRDTQFLFDDLKHPRLAILYGGKLTDYRATAAQLVKRLRGTLGKRAPVADTAHLRLLAANRAA</sequence>